<evidence type="ECO:0000313" key="1">
    <source>
        <dbReference type="EMBL" id="SFK72750.1"/>
    </source>
</evidence>
<dbReference type="OrthoDB" id="7273669at2"/>
<dbReference type="AlphaFoldDB" id="A0A1I4BWE5"/>
<name>A0A1I4BWE5_9PROT</name>
<dbReference type="STRING" id="1123062.SAMN02745775_106178"/>
<keyword evidence="2" id="KW-1185">Reference proteome</keyword>
<sequence length="174" mass="18329">MPKPPLSPFLLDPMSDPLPPAGARPARAALDLDAAALFVVATLRSWVAPLIRPGEDHPDCRELFGMAGVGAPGVMAFDALMSIIGSQAIRLIDMRCCNCCGVGEDEEAMLRLVAALQAADRPAGLAVLRDWLPEDAVPAALHAAWRFAAAMAEAGLVLRPSGRIIAFPAGRTMH</sequence>
<evidence type="ECO:0000313" key="2">
    <source>
        <dbReference type="Proteomes" id="UP000199473"/>
    </source>
</evidence>
<proteinExistence type="predicted"/>
<reference evidence="1 2" key="1">
    <citation type="submission" date="2016-10" db="EMBL/GenBank/DDBJ databases">
        <authorList>
            <person name="de Groot N.N."/>
        </authorList>
    </citation>
    <scope>NUCLEOTIDE SEQUENCE [LARGE SCALE GENOMIC DNA]</scope>
    <source>
        <strain evidence="1 2">DSM 19981</strain>
    </source>
</reference>
<protein>
    <submittedName>
        <fullName evidence="1">Uncharacterized protein</fullName>
    </submittedName>
</protein>
<accession>A0A1I4BWE5</accession>
<organism evidence="1 2">
    <name type="scientific">Falsiroseomonas stagni DSM 19981</name>
    <dbReference type="NCBI Taxonomy" id="1123062"/>
    <lineage>
        <taxon>Bacteria</taxon>
        <taxon>Pseudomonadati</taxon>
        <taxon>Pseudomonadota</taxon>
        <taxon>Alphaproteobacteria</taxon>
        <taxon>Acetobacterales</taxon>
        <taxon>Roseomonadaceae</taxon>
        <taxon>Falsiroseomonas</taxon>
    </lineage>
</organism>
<gene>
    <name evidence="1" type="ORF">SAMN02745775_106178</name>
</gene>
<dbReference type="Proteomes" id="UP000199473">
    <property type="component" value="Unassembled WGS sequence"/>
</dbReference>
<dbReference type="RefSeq" id="WP_092961020.1">
    <property type="nucleotide sequence ID" value="NZ_FOSQ01000006.1"/>
</dbReference>
<dbReference type="EMBL" id="FOSQ01000006">
    <property type="protein sequence ID" value="SFK72750.1"/>
    <property type="molecule type" value="Genomic_DNA"/>
</dbReference>